<feature type="compositionally biased region" description="Basic and acidic residues" evidence="1">
    <location>
        <begin position="57"/>
        <end position="80"/>
    </location>
</feature>
<keyword evidence="3" id="KW-1185">Reference proteome</keyword>
<evidence type="ECO:0000313" key="2">
    <source>
        <dbReference type="EMBL" id="CEM39153.1"/>
    </source>
</evidence>
<evidence type="ECO:0000313" key="3">
    <source>
        <dbReference type="Proteomes" id="UP000041254"/>
    </source>
</evidence>
<reference evidence="2 3" key="1">
    <citation type="submission" date="2014-11" db="EMBL/GenBank/DDBJ databases">
        <authorList>
            <person name="Zhu J."/>
            <person name="Qi W."/>
            <person name="Song R."/>
        </authorList>
    </citation>
    <scope>NUCLEOTIDE SEQUENCE [LARGE SCALE GENOMIC DNA]</scope>
</reference>
<feature type="compositionally biased region" description="Polar residues" evidence="1">
    <location>
        <begin position="42"/>
        <end position="56"/>
    </location>
</feature>
<dbReference type="AlphaFoldDB" id="A0A0G4H5P4"/>
<dbReference type="InParanoid" id="A0A0G4H5P4"/>
<dbReference type="EMBL" id="CDMY01001028">
    <property type="protein sequence ID" value="CEM39153.1"/>
    <property type="molecule type" value="Genomic_DNA"/>
</dbReference>
<dbReference type="Proteomes" id="UP000041254">
    <property type="component" value="Unassembled WGS sequence"/>
</dbReference>
<organism evidence="2 3">
    <name type="scientific">Vitrella brassicaformis (strain CCMP3155)</name>
    <dbReference type="NCBI Taxonomy" id="1169540"/>
    <lineage>
        <taxon>Eukaryota</taxon>
        <taxon>Sar</taxon>
        <taxon>Alveolata</taxon>
        <taxon>Colpodellida</taxon>
        <taxon>Vitrellaceae</taxon>
        <taxon>Vitrella</taxon>
    </lineage>
</organism>
<evidence type="ECO:0000256" key="1">
    <source>
        <dbReference type="SAM" id="MobiDB-lite"/>
    </source>
</evidence>
<sequence length="99" mass="10737">MDRKNRISRIYRIRVTVFTTSREPVLTREVAATAGAPDQHASCRSTNNEDGFTTPVSDEHEHEHDGEDGKMADGDMEKDDVAIEASLAAAAAAVTAGRH</sequence>
<gene>
    <name evidence="2" type="ORF">Vbra_6596</name>
</gene>
<feature type="region of interest" description="Disordered" evidence="1">
    <location>
        <begin position="31"/>
        <end position="80"/>
    </location>
</feature>
<name>A0A0G4H5P4_VITBC</name>
<protein>
    <submittedName>
        <fullName evidence="2">Uncharacterized protein</fullName>
    </submittedName>
</protein>
<accession>A0A0G4H5P4</accession>
<dbReference type="VEuPathDB" id="CryptoDB:Vbra_6596"/>
<proteinExistence type="predicted"/>